<protein>
    <submittedName>
        <fullName evidence="4">CBS domain protein</fullName>
    </submittedName>
    <submittedName>
        <fullName evidence="5">CBS domain-containing protein</fullName>
    </submittedName>
</protein>
<comment type="caution">
    <text evidence="4">The sequence shown here is derived from an EMBL/GenBank/DDBJ whole genome shotgun (WGS) entry which is preliminary data.</text>
</comment>
<evidence type="ECO:0000313" key="5">
    <source>
        <dbReference type="EMBL" id="PJO65273.1"/>
    </source>
</evidence>
<dbReference type="InterPro" id="IPR044725">
    <property type="entry name" value="CBSX3_CBS_dom"/>
</dbReference>
<feature type="domain" description="CBS" evidence="3">
    <location>
        <begin position="15"/>
        <end position="71"/>
    </location>
</feature>
<evidence type="ECO:0000256" key="2">
    <source>
        <dbReference type="PROSITE-ProRule" id="PRU00703"/>
    </source>
</evidence>
<evidence type="ECO:0000313" key="7">
    <source>
        <dbReference type="Proteomes" id="UP000231878"/>
    </source>
</evidence>
<name>A0A069BF87_BURPE</name>
<dbReference type="eggNOG" id="COG0517">
    <property type="taxonomic scope" value="Bacteria"/>
</dbReference>
<dbReference type="EMBL" id="JQIM01000009">
    <property type="protein sequence ID" value="KGX10966.1"/>
    <property type="molecule type" value="Genomic_DNA"/>
</dbReference>
<dbReference type="SMART" id="SM00116">
    <property type="entry name" value="CBS"/>
    <property type="match status" value="2"/>
</dbReference>
<dbReference type="AlphaFoldDB" id="A0A069BF87"/>
<dbReference type="InterPro" id="IPR000644">
    <property type="entry name" value="CBS_dom"/>
</dbReference>
<reference evidence="4 6" key="1">
    <citation type="submission" date="2014-08" db="EMBL/GenBank/DDBJ databases">
        <authorList>
            <person name="Bunnell A."/>
            <person name="Chain P.S."/>
            <person name="Chertkov O."/>
            <person name="Currie B.J."/>
            <person name="Daligault H.E."/>
            <person name="Davenport K.W."/>
            <person name="Davis C."/>
            <person name="Gleasner C.D."/>
            <person name="Johnson S.L."/>
            <person name="Kaestli M."/>
            <person name="Koren S."/>
            <person name="Kunde Y.A."/>
            <person name="Mayo M."/>
            <person name="McMurry K.K."/>
            <person name="Price E.P."/>
            <person name="Reitenga K.G."/>
            <person name="Robison R."/>
            <person name="Rosovitz M.J."/>
            <person name="Sarovich D.S."/>
            <person name="Teshima H."/>
        </authorList>
    </citation>
    <scope>NUCLEOTIDE SEQUENCE [LARGE SCALE GENOMIC DNA]</scope>
    <source>
        <strain evidence="4 6">MSHR44</strain>
    </source>
</reference>
<evidence type="ECO:0000259" key="3">
    <source>
        <dbReference type="PROSITE" id="PS51371"/>
    </source>
</evidence>
<dbReference type="SMR" id="A0A069BF87"/>
<dbReference type="PANTHER" id="PTHR43080">
    <property type="entry name" value="CBS DOMAIN-CONTAINING PROTEIN CBSX3, MITOCHONDRIAL"/>
    <property type="match status" value="1"/>
</dbReference>
<accession>A0A069BF87</accession>
<evidence type="ECO:0000256" key="1">
    <source>
        <dbReference type="ARBA" id="ARBA00023122"/>
    </source>
</evidence>
<evidence type="ECO:0000313" key="4">
    <source>
        <dbReference type="EMBL" id="KGX10966.1"/>
    </source>
</evidence>
<dbReference type="PANTHER" id="PTHR43080:SF2">
    <property type="entry name" value="CBS DOMAIN-CONTAINING PROTEIN"/>
    <property type="match status" value="1"/>
</dbReference>
<dbReference type="InterPro" id="IPR046342">
    <property type="entry name" value="CBS_dom_sf"/>
</dbReference>
<sequence>MSLTVAQILRSKPDSGRTIHMVEKSDSVYNAIKLMAEKSIGALLVMDGANIAGIVTERDYARKVVLLDRSSKATRVEEIMTSKVRYVEPTQTSDECMALMTEHRMRHLPVLDDGKLVGLVSIGDLVKSVIADQQFTIDQLEHYIHGIPAAAHPQ</sequence>
<dbReference type="RefSeq" id="WP_004195485.1">
    <property type="nucleotide sequence ID" value="NZ_AP028072.1"/>
</dbReference>
<dbReference type="Gene3D" id="3.10.580.10">
    <property type="entry name" value="CBS-domain"/>
    <property type="match status" value="1"/>
</dbReference>
<dbReference type="PROSITE" id="PS51371">
    <property type="entry name" value="CBS"/>
    <property type="match status" value="2"/>
</dbReference>
<dbReference type="InterPro" id="IPR051257">
    <property type="entry name" value="Diverse_CBS-Domain"/>
</dbReference>
<dbReference type="CDD" id="cd04623">
    <property type="entry name" value="CBS_pair_bac_euk"/>
    <property type="match status" value="1"/>
</dbReference>
<dbReference type="GeneID" id="93063046"/>
<gene>
    <name evidence="5" type="ORF">CWD88_16245</name>
    <name evidence="4" type="ORF">Y036_4113</name>
</gene>
<dbReference type="Proteomes" id="UP000231878">
    <property type="component" value="Unassembled WGS sequence"/>
</dbReference>
<organism evidence="4 6">
    <name type="scientific">Burkholderia pseudomallei</name>
    <name type="common">Pseudomonas pseudomallei</name>
    <dbReference type="NCBI Taxonomy" id="28450"/>
    <lineage>
        <taxon>Bacteria</taxon>
        <taxon>Pseudomonadati</taxon>
        <taxon>Pseudomonadota</taxon>
        <taxon>Betaproteobacteria</taxon>
        <taxon>Burkholderiales</taxon>
        <taxon>Burkholderiaceae</taxon>
        <taxon>Burkholderia</taxon>
        <taxon>pseudomallei group</taxon>
    </lineage>
</organism>
<dbReference type="Pfam" id="PF00571">
    <property type="entry name" value="CBS"/>
    <property type="match status" value="2"/>
</dbReference>
<dbReference type="KEGG" id="but:X994_6243"/>
<dbReference type="Proteomes" id="UP000030475">
    <property type="component" value="Unassembled WGS sequence"/>
</dbReference>
<dbReference type="OMA" id="PIKVYMT"/>
<dbReference type="SUPFAM" id="SSF54631">
    <property type="entry name" value="CBS-domain pair"/>
    <property type="match status" value="1"/>
</dbReference>
<reference evidence="5 7" key="2">
    <citation type="submission" date="2017-11" db="EMBL/GenBank/DDBJ databases">
        <title>Molecular characterization of Burkholderia pseudomallei and closely related isolates from Vietnam.</title>
        <authorList>
            <person name="Ustinov D.V."/>
            <person name="Antonov A.S."/>
            <person name="Avdusheva E.F."/>
            <person name="Shpak I.M."/>
            <person name="Zakharova I.B."/>
            <person name="Thi L.A."/>
            <person name="Teteryatnikova N."/>
            <person name="Lopasteyskaya Y.A."/>
            <person name="Kuzyutina J.A."/>
            <person name="Ngo T.N."/>
            <person name="Victorov D.V."/>
        </authorList>
    </citation>
    <scope>NUCLEOTIDE SEQUENCE [LARGE SCALE GENOMIC DNA]</scope>
    <source>
        <strain evidence="5 7">V1512</strain>
    </source>
</reference>
<evidence type="ECO:0000313" key="6">
    <source>
        <dbReference type="Proteomes" id="UP000030475"/>
    </source>
</evidence>
<feature type="domain" description="CBS" evidence="3">
    <location>
        <begin position="80"/>
        <end position="137"/>
    </location>
</feature>
<dbReference type="OrthoDB" id="9807125at2"/>
<proteinExistence type="predicted"/>
<keyword evidence="1 2" id="KW-0129">CBS domain</keyword>
<dbReference type="EMBL" id="PHRB01000014">
    <property type="protein sequence ID" value="PJO65273.1"/>
    <property type="molecule type" value="Genomic_DNA"/>
</dbReference>